<dbReference type="SUPFAM" id="SSF63825">
    <property type="entry name" value="YWTD domain"/>
    <property type="match status" value="1"/>
</dbReference>
<gene>
    <name evidence="2" type="ORF">J0X27_07825</name>
</gene>
<dbReference type="OrthoDB" id="202878at2157"/>
<dbReference type="NCBIfam" id="TIGR02242">
    <property type="entry name" value="tail_TIGR02242"/>
    <property type="match status" value="1"/>
</dbReference>
<dbReference type="KEGG" id="hlo:J0X27_07825"/>
<keyword evidence="3" id="KW-1185">Reference proteome</keyword>
<dbReference type="RefSeq" id="WP_207271803.1">
    <property type="nucleotide sequence ID" value="NZ_CP071463.1"/>
</dbReference>
<dbReference type="Proteomes" id="UP000663191">
    <property type="component" value="Chromosome"/>
</dbReference>
<organism evidence="2 3">
    <name type="scientific">Natrinema longum</name>
    <dbReference type="NCBI Taxonomy" id="370324"/>
    <lineage>
        <taxon>Archaea</taxon>
        <taxon>Methanobacteriati</taxon>
        <taxon>Methanobacteriota</taxon>
        <taxon>Stenosarchaea group</taxon>
        <taxon>Halobacteria</taxon>
        <taxon>Halobacteriales</taxon>
        <taxon>Natrialbaceae</taxon>
        <taxon>Natrinema</taxon>
    </lineage>
</organism>
<proteinExistence type="predicted"/>
<dbReference type="GeneID" id="63183643"/>
<dbReference type="Pfam" id="PF09684">
    <property type="entry name" value="Tail_P2_I"/>
    <property type="match status" value="1"/>
</dbReference>
<evidence type="ECO:0000313" key="3">
    <source>
        <dbReference type="Proteomes" id="UP000663191"/>
    </source>
</evidence>
<feature type="region of interest" description="Disordered" evidence="1">
    <location>
        <begin position="582"/>
        <end position="622"/>
    </location>
</feature>
<dbReference type="Gene3D" id="2.120.10.30">
    <property type="entry name" value="TolB, C-terminal domain"/>
    <property type="match status" value="1"/>
</dbReference>
<dbReference type="InterPro" id="IPR006521">
    <property type="entry name" value="Tail_protein_I"/>
</dbReference>
<dbReference type="AlphaFoldDB" id="A0A8A2UDM2"/>
<evidence type="ECO:0000313" key="2">
    <source>
        <dbReference type="EMBL" id="QSW86710.1"/>
    </source>
</evidence>
<sequence>MDFSYATTTSTADWKEWVGRNVDVRDEGLGLATTAAIERTTIEDGVVDVAMDPSGDLYTLRSSGALYRHDPTADLTQRLWTRSDGDVADPSALCVDDDRVFVVDRDDGSITVVSPRLQRTIGTIETDATDPIRVAHAGGLLYLLDDVGRVRTVGRDAEIDLAIDWWLVEPTDLAVDADGRGYVLDRNDGDPVIRSFGDGDDHTDGGFPIASGEFVAGAGAFSPTALSVVGGTLFVAGRLENGGPALFERDPSSDAFRERYRFNRPCRTLVARPTAPDDRREFYAACGSNGRGTLLRERRRHARHPRRERHVGEAFHRYDSGTDDTEWHRLAIQLSQLTASTQVRVRYLATNRPMPREVGIEDLEAMPADAVDSVRELGVTSAWELASADVDRLVSGCPDRSRGDVRAWRAGAIDALAAHAEADWTTVDSLNPDDVLLSEAVGRYLFVALELDGSPRSSPRVDSITAFCPRQTYLRYLPELYQEDDRSAAFLEQYLSVFESTFVDIETAIEDMGRYFDPEAVPSDALSWLEQWLAVEPDGDWPEDARRELLARAPELYRQRGTKAGLRAMLVLYLRYAGSEPTARSSASADDGDDGVSPGGAGPAAPTAASDGGDGTVGDTPSGHRLFFFDDGDLECIDRQPIHSEYPLPASSPQSFVVFCGPFETDDERRTVERIVLSGKPAHVTADVVEIDDELTLDSDTFLGVNSRLTAREFSLGETTLGEDTVLTAREGSE</sequence>
<evidence type="ECO:0000256" key="1">
    <source>
        <dbReference type="SAM" id="MobiDB-lite"/>
    </source>
</evidence>
<dbReference type="InterPro" id="IPR011042">
    <property type="entry name" value="6-blade_b-propeller_TolB-like"/>
</dbReference>
<accession>A0A8A2UDM2</accession>
<reference evidence="2 3" key="1">
    <citation type="journal article" date="2006" name="Int. J. Syst. Evol. Microbiol.">
        <title>Haloterrigena longa sp. nov. and Haloterrigena limicola sp. nov., extremely halophilic archaea isolated from a salt lake.</title>
        <authorList>
            <person name="Cui H.L."/>
            <person name="Tohty D."/>
            <person name="Zhou P.J."/>
            <person name="Liu S.J."/>
        </authorList>
    </citation>
    <scope>NUCLEOTIDE SEQUENCE [LARGE SCALE GENOMIC DNA]</scope>
    <source>
        <strain evidence="2 3">ABH32</strain>
    </source>
</reference>
<dbReference type="InterPro" id="IPR011748">
    <property type="entry name" value="Unchr_phage_tail-like"/>
</dbReference>
<dbReference type="EMBL" id="CP071463">
    <property type="protein sequence ID" value="QSW86710.1"/>
    <property type="molecule type" value="Genomic_DNA"/>
</dbReference>
<protein>
    <submittedName>
        <fullName evidence="2">Phage tail protein</fullName>
    </submittedName>
</protein>
<name>A0A8A2UDM2_9EURY</name>